<evidence type="ECO:0000313" key="2">
    <source>
        <dbReference type="Proteomes" id="UP000190667"/>
    </source>
</evidence>
<dbReference type="OrthoDB" id="5678344at2"/>
<organism evidence="1 2">
    <name type="scientific">Izhakiella australiensis</name>
    <dbReference type="NCBI Taxonomy" id="1926881"/>
    <lineage>
        <taxon>Bacteria</taxon>
        <taxon>Pseudomonadati</taxon>
        <taxon>Pseudomonadota</taxon>
        <taxon>Gammaproteobacteria</taxon>
        <taxon>Enterobacterales</taxon>
        <taxon>Erwiniaceae</taxon>
        <taxon>Izhakiella</taxon>
    </lineage>
</organism>
<dbReference type="STRING" id="1926881.BTJ39_23170"/>
<dbReference type="AlphaFoldDB" id="A0A1S8Y7I1"/>
<dbReference type="Proteomes" id="UP000190667">
    <property type="component" value="Unassembled WGS sequence"/>
</dbReference>
<keyword evidence="2" id="KW-1185">Reference proteome</keyword>
<dbReference type="RefSeq" id="WP_078005042.1">
    <property type="nucleotide sequence ID" value="NZ_MRUL01000032.1"/>
</dbReference>
<name>A0A1S8Y7I1_9GAMM</name>
<reference evidence="1 2" key="1">
    <citation type="submission" date="2016-12" db="EMBL/GenBank/DDBJ databases">
        <title>Izhakiella australiana sp. nov. of genus Izhakiella isolated from Australian desert.</title>
        <authorList>
            <person name="Ji M."/>
        </authorList>
    </citation>
    <scope>NUCLEOTIDE SEQUENCE [LARGE SCALE GENOMIC DNA]</scope>
    <source>
        <strain evidence="1 2">D4N98</strain>
    </source>
</reference>
<gene>
    <name evidence="1" type="ORF">BTJ39_23170</name>
</gene>
<accession>A0A1S8Y7I1</accession>
<dbReference type="EMBL" id="MRUL01000032">
    <property type="protein sequence ID" value="OON34768.1"/>
    <property type="molecule type" value="Genomic_DNA"/>
</dbReference>
<comment type="caution">
    <text evidence="1">The sequence shown here is derived from an EMBL/GenBank/DDBJ whole genome shotgun (WGS) entry which is preliminary data.</text>
</comment>
<protein>
    <submittedName>
        <fullName evidence="1">Uncharacterized protein</fullName>
    </submittedName>
</protein>
<sequence>MTESEKAGLVEYCKEEIAHLERCVDMWPESILMKMDLHLRQISLASLTAEPAAYAHRLVNKHSGVTHPWLYGGAERSPSEGDIFRIEVNKFYSDPPAPAVSAGWKLVPVELLENLRSAAHFEKSSYVASFGSHIDVGRWKNEFDELSSICTQIDKLLAATPEDKC</sequence>
<evidence type="ECO:0000313" key="1">
    <source>
        <dbReference type="EMBL" id="OON34768.1"/>
    </source>
</evidence>
<proteinExistence type="predicted"/>